<keyword evidence="4" id="KW-1185">Reference proteome</keyword>
<feature type="signal peptide" evidence="1">
    <location>
        <begin position="1"/>
        <end position="19"/>
    </location>
</feature>
<proteinExistence type="predicted"/>
<organism evidence="3 4">
    <name type="scientific">Qipengyuania soli</name>
    <dbReference type="NCBI Taxonomy" id="2782568"/>
    <lineage>
        <taxon>Bacteria</taxon>
        <taxon>Pseudomonadati</taxon>
        <taxon>Pseudomonadota</taxon>
        <taxon>Alphaproteobacteria</taxon>
        <taxon>Sphingomonadales</taxon>
        <taxon>Erythrobacteraceae</taxon>
        <taxon>Qipengyuania</taxon>
    </lineage>
</organism>
<sequence length="398" mass="42412">MKRLLLSISVLALAGCVTANDDTLTAHVAAAPAVTQSVPANPATMDPSDSILFWSDERRSAAFRKMEDSFPGLEVAAPRHTRTLTRGPELSDGLKAAIREYMERTNASGMMVLDHGVVRFEEYRLGMTADERWTSFSVAKSFTSTLLGAAIADGKIGSIDTPVTDIIPELAGTAYDGVTVGQIATMTSGVAWNEDYSDPKSDVARMLAIEPVAGESQAVTFARTLKREAPAGSKWVYKTLETNLLGLIVEKATGKSLAAYAAEKIVEPAGFSGGLFWMQDLTGGNIGGCCLSVRLSDYARFGQFVLEGGKGVVPDGWFAKAGGRQVDFAPQAPGFGYGYQWWTYPGGNFGAQGIFGQAITIVPSEQVVVAIISNWPKATSSGGRADFRELVDAIVKNK</sequence>
<dbReference type="InterPro" id="IPR012338">
    <property type="entry name" value="Beta-lactam/transpept-like"/>
</dbReference>
<feature type="domain" description="Beta-lactamase-related" evidence="2">
    <location>
        <begin position="95"/>
        <end position="385"/>
    </location>
</feature>
<evidence type="ECO:0000259" key="2">
    <source>
        <dbReference type="Pfam" id="PF00144"/>
    </source>
</evidence>
<dbReference type="Proteomes" id="UP000594459">
    <property type="component" value="Chromosome"/>
</dbReference>
<dbReference type="InterPro" id="IPR050789">
    <property type="entry name" value="Diverse_Enzym_Activities"/>
</dbReference>
<gene>
    <name evidence="3" type="ORF">IRL76_06485</name>
</gene>
<dbReference type="SUPFAM" id="SSF56601">
    <property type="entry name" value="beta-lactamase/transpeptidase-like"/>
    <property type="match status" value="1"/>
</dbReference>
<dbReference type="Gene3D" id="3.40.710.10">
    <property type="entry name" value="DD-peptidase/beta-lactamase superfamily"/>
    <property type="match status" value="1"/>
</dbReference>
<evidence type="ECO:0000313" key="4">
    <source>
        <dbReference type="Proteomes" id="UP000594459"/>
    </source>
</evidence>
<dbReference type="EMBL" id="CP064654">
    <property type="protein sequence ID" value="QPD00170.1"/>
    <property type="molecule type" value="Genomic_DNA"/>
</dbReference>
<dbReference type="InterPro" id="IPR001466">
    <property type="entry name" value="Beta-lactam-related"/>
</dbReference>
<dbReference type="PANTHER" id="PTHR43283:SF14">
    <property type="entry name" value="BLL8153 PROTEIN"/>
    <property type="match status" value="1"/>
</dbReference>
<name>A0A7S8F6I8_9SPHN</name>
<dbReference type="KEGG" id="qso:IRL76_06485"/>
<dbReference type="PROSITE" id="PS51257">
    <property type="entry name" value="PROKAR_LIPOPROTEIN"/>
    <property type="match status" value="1"/>
</dbReference>
<dbReference type="AlphaFoldDB" id="A0A7S8F6I8"/>
<dbReference type="Pfam" id="PF00144">
    <property type="entry name" value="Beta-lactamase"/>
    <property type="match status" value="1"/>
</dbReference>
<protein>
    <submittedName>
        <fullName evidence="3">Beta-lactamase family protein</fullName>
    </submittedName>
</protein>
<keyword evidence="1" id="KW-0732">Signal</keyword>
<accession>A0A7S8F6I8</accession>
<feature type="chain" id="PRO_5032530888" evidence="1">
    <location>
        <begin position="20"/>
        <end position="398"/>
    </location>
</feature>
<dbReference type="RefSeq" id="WP_200983964.1">
    <property type="nucleotide sequence ID" value="NZ_CP064654.1"/>
</dbReference>
<dbReference type="PANTHER" id="PTHR43283">
    <property type="entry name" value="BETA-LACTAMASE-RELATED"/>
    <property type="match status" value="1"/>
</dbReference>
<reference evidence="3 4" key="1">
    <citation type="submission" date="2020-11" db="EMBL/GenBank/DDBJ databases">
        <title>The genome sequence of Erythrobacter sp. 6D36.</title>
        <authorList>
            <person name="Liu Y."/>
        </authorList>
    </citation>
    <scope>NUCLEOTIDE SEQUENCE [LARGE SCALE GENOMIC DNA]</scope>
    <source>
        <strain evidence="3 4">6D36</strain>
    </source>
</reference>
<evidence type="ECO:0000256" key="1">
    <source>
        <dbReference type="SAM" id="SignalP"/>
    </source>
</evidence>
<evidence type="ECO:0000313" key="3">
    <source>
        <dbReference type="EMBL" id="QPD00170.1"/>
    </source>
</evidence>